<dbReference type="GO" id="GO:0070374">
    <property type="term" value="P:positive regulation of ERK1 and ERK2 cascade"/>
    <property type="evidence" value="ECO:0007669"/>
    <property type="project" value="TreeGrafter"/>
</dbReference>
<feature type="region of interest" description="Disordered" evidence="26">
    <location>
        <begin position="298"/>
        <end position="340"/>
    </location>
</feature>
<evidence type="ECO:0000256" key="9">
    <source>
        <dbReference type="ARBA" id="ARBA00022729"/>
    </source>
</evidence>
<evidence type="ECO:0000256" key="1">
    <source>
        <dbReference type="ARBA" id="ARBA00004105"/>
    </source>
</evidence>
<dbReference type="EMBL" id="AAGW02037618">
    <property type="status" value="NOT_ANNOTATED_CDS"/>
    <property type="molecule type" value="Genomic_DNA"/>
</dbReference>
<dbReference type="Bgee" id="ENSOCUG00000000715">
    <property type="expression patterns" value="Expressed in zone of skin and 17 other cell types or tissues"/>
</dbReference>
<evidence type="ECO:0000256" key="6">
    <source>
        <dbReference type="ARBA" id="ARBA00022525"/>
    </source>
</evidence>
<keyword evidence="11" id="KW-0654">Proteoglycan</keyword>
<feature type="transmembrane region" description="Helical" evidence="27">
    <location>
        <begin position="604"/>
        <end position="625"/>
    </location>
</feature>
<dbReference type="Proteomes" id="UP000001811">
    <property type="component" value="Chromosome 1"/>
</dbReference>
<evidence type="ECO:0000256" key="22">
    <source>
        <dbReference type="ARBA" id="ARBA00032514"/>
    </source>
</evidence>
<evidence type="ECO:0000256" key="8">
    <source>
        <dbReference type="ARBA" id="ARBA00022692"/>
    </source>
</evidence>
<dbReference type="GO" id="GO:0005576">
    <property type="term" value="C:extracellular region"/>
    <property type="evidence" value="ECO:0007669"/>
    <property type="project" value="UniProtKB-SubCell"/>
</dbReference>
<evidence type="ECO:0000256" key="11">
    <source>
        <dbReference type="ARBA" id="ARBA00022974"/>
    </source>
</evidence>
<dbReference type="PROSITE" id="PS01241">
    <property type="entry name" value="LINK_1"/>
    <property type="match status" value="1"/>
</dbReference>
<dbReference type="GO" id="GO:0005540">
    <property type="term" value="F:hyaluronic acid binding"/>
    <property type="evidence" value="ECO:0007669"/>
    <property type="project" value="InterPro"/>
</dbReference>
<dbReference type="PRINTS" id="PR00658">
    <property type="entry name" value="CD44"/>
</dbReference>
<dbReference type="GO" id="GO:0005902">
    <property type="term" value="C:microvillus"/>
    <property type="evidence" value="ECO:0007669"/>
    <property type="project" value="UniProtKB-SubCell"/>
</dbReference>
<dbReference type="GO" id="GO:0035692">
    <property type="term" value="C:macrophage migration inhibitory factor receptor complex"/>
    <property type="evidence" value="ECO:0007669"/>
    <property type="project" value="TreeGrafter"/>
</dbReference>
<dbReference type="FunFam" id="3.10.100.10:FF:000004">
    <property type="entry name" value="CD44 antigen isoform X2"/>
    <property type="match status" value="1"/>
</dbReference>
<evidence type="ECO:0000256" key="18">
    <source>
        <dbReference type="ARBA" id="ARBA00029917"/>
    </source>
</evidence>
<proteinExistence type="predicted"/>
<evidence type="ECO:0000256" key="25">
    <source>
        <dbReference type="PROSITE-ProRule" id="PRU00323"/>
    </source>
</evidence>
<evidence type="ECO:0000256" key="28">
    <source>
        <dbReference type="SAM" id="SignalP"/>
    </source>
</evidence>
<feature type="compositionally biased region" description="Low complexity" evidence="26">
    <location>
        <begin position="212"/>
        <end position="226"/>
    </location>
</feature>
<dbReference type="EMBL" id="AAGW02037619">
    <property type="status" value="NOT_ANNOTATED_CDS"/>
    <property type="molecule type" value="Genomic_DNA"/>
</dbReference>
<dbReference type="GO" id="GO:0007155">
    <property type="term" value="P:cell adhesion"/>
    <property type="evidence" value="ECO:0007669"/>
    <property type="project" value="UniProtKB-KW"/>
</dbReference>
<feature type="region of interest" description="Disordered" evidence="26">
    <location>
        <begin position="368"/>
        <end position="527"/>
    </location>
</feature>
<dbReference type="EMBL" id="AAGW02037615">
    <property type="status" value="NOT_ANNOTATED_CDS"/>
    <property type="molecule type" value="Genomic_DNA"/>
</dbReference>
<evidence type="ECO:0000256" key="14">
    <source>
        <dbReference type="ARBA" id="ARBA00023157"/>
    </source>
</evidence>
<dbReference type="PANTHER" id="PTHR10225:SF6">
    <property type="entry name" value="CD44 ANTIGEN"/>
    <property type="match status" value="1"/>
</dbReference>
<reference evidence="30 31" key="1">
    <citation type="journal article" date="2011" name="Nature">
        <title>A high-resolution map of human evolutionary constraint using 29 mammals.</title>
        <authorList>
            <person name="Lindblad-Toh K."/>
            <person name="Garber M."/>
            <person name="Zuk O."/>
            <person name="Lin M.F."/>
            <person name="Parker B.J."/>
            <person name="Washietl S."/>
            <person name="Kheradpour P."/>
            <person name="Ernst J."/>
            <person name="Jordan G."/>
            <person name="Mauceli E."/>
            <person name="Ward L.D."/>
            <person name="Lowe C.B."/>
            <person name="Holloway A.K."/>
            <person name="Clamp M."/>
            <person name="Gnerre S."/>
            <person name="Alfoldi J."/>
            <person name="Beal K."/>
            <person name="Chang J."/>
            <person name="Clawson H."/>
            <person name="Cuff J."/>
            <person name="Di Palma F."/>
            <person name="Fitzgerald S."/>
            <person name="Flicek P."/>
            <person name="Guttman M."/>
            <person name="Hubisz M.J."/>
            <person name="Jaffe D.B."/>
            <person name="Jungreis I."/>
            <person name="Kent W.J."/>
            <person name="Kostka D."/>
            <person name="Lara M."/>
            <person name="Martins A.L."/>
            <person name="Massingham T."/>
            <person name="Moltke I."/>
            <person name="Raney B.J."/>
            <person name="Rasmussen M.D."/>
            <person name="Robinson J."/>
            <person name="Stark A."/>
            <person name="Vilella A.J."/>
            <person name="Wen J."/>
            <person name="Xie X."/>
            <person name="Zody M.C."/>
            <person name="Baldwin J."/>
            <person name="Bloom T."/>
            <person name="Chin C.W."/>
            <person name="Heiman D."/>
            <person name="Nicol R."/>
            <person name="Nusbaum C."/>
            <person name="Young S."/>
            <person name="Wilkinson J."/>
            <person name="Worley K.C."/>
            <person name="Kovar C.L."/>
            <person name="Muzny D.M."/>
            <person name="Gibbs R.A."/>
            <person name="Cree A."/>
            <person name="Dihn H.H."/>
            <person name="Fowler G."/>
            <person name="Jhangiani S."/>
            <person name="Joshi V."/>
            <person name="Lee S."/>
            <person name="Lewis L.R."/>
            <person name="Nazareth L.V."/>
            <person name="Okwuonu G."/>
            <person name="Santibanez J."/>
            <person name="Warren W.C."/>
            <person name="Mardis E.R."/>
            <person name="Weinstock G.M."/>
            <person name="Wilson R.K."/>
            <person name="Delehaunty K."/>
            <person name="Dooling D."/>
            <person name="Fronik C."/>
            <person name="Fulton L."/>
            <person name="Fulton B."/>
            <person name="Graves T."/>
            <person name="Minx P."/>
            <person name="Sodergren E."/>
            <person name="Birney E."/>
            <person name="Margulies E.H."/>
            <person name="Herrero J."/>
            <person name="Green E.D."/>
            <person name="Haussler D."/>
            <person name="Siepel A."/>
            <person name="Goldman N."/>
            <person name="Pollard K.S."/>
            <person name="Pedersen J.S."/>
            <person name="Lander E.S."/>
            <person name="Kellis M."/>
        </authorList>
    </citation>
    <scope>NUCLEOTIDE SEQUENCE [LARGE SCALE GENOMIC DNA]</scope>
    <source>
        <strain evidence="30 31">Thorbecke inbred</strain>
    </source>
</reference>
<evidence type="ECO:0000256" key="2">
    <source>
        <dbReference type="ARBA" id="ARBA00004251"/>
    </source>
</evidence>
<evidence type="ECO:0000256" key="21">
    <source>
        <dbReference type="ARBA" id="ARBA00031823"/>
    </source>
</evidence>
<evidence type="ECO:0000256" key="17">
    <source>
        <dbReference type="ARBA" id="ARBA00023273"/>
    </source>
</evidence>
<dbReference type="GO" id="GO:0048731">
    <property type="term" value="P:system development"/>
    <property type="evidence" value="ECO:0007669"/>
    <property type="project" value="UniProtKB-ARBA"/>
</dbReference>
<evidence type="ECO:0000256" key="12">
    <source>
        <dbReference type="ARBA" id="ARBA00022989"/>
    </source>
</evidence>
<dbReference type="GO" id="GO:0009986">
    <property type="term" value="C:cell surface"/>
    <property type="evidence" value="ECO:0007669"/>
    <property type="project" value="UniProtKB-ARBA"/>
</dbReference>
<keyword evidence="16" id="KW-0325">Glycoprotein</keyword>
<feature type="chain" id="PRO_5023945445" description="CD44 antigen" evidence="28">
    <location>
        <begin position="21"/>
        <end position="696"/>
    </location>
</feature>
<feature type="region of interest" description="Disordered" evidence="26">
    <location>
        <begin position="543"/>
        <end position="595"/>
    </location>
</feature>
<dbReference type="InterPro" id="IPR001231">
    <property type="entry name" value="CD44_antigen"/>
</dbReference>
<organism evidence="30 31">
    <name type="scientific">Oryctolagus cuniculus</name>
    <name type="common">Rabbit</name>
    <dbReference type="NCBI Taxonomy" id="9986"/>
    <lineage>
        <taxon>Eukaryota</taxon>
        <taxon>Metazoa</taxon>
        <taxon>Chordata</taxon>
        <taxon>Craniata</taxon>
        <taxon>Vertebrata</taxon>
        <taxon>Euteleostomi</taxon>
        <taxon>Mammalia</taxon>
        <taxon>Eutheria</taxon>
        <taxon>Euarchontoglires</taxon>
        <taxon>Glires</taxon>
        <taxon>Lagomorpha</taxon>
        <taxon>Leporidae</taxon>
        <taxon>Oryctolagus</taxon>
    </lineage>
</organism>
<keyword evidence="31" id="KW-1185">Reference proteome</keyword>
<dbReference type="Gene3D" id="3.10.100.10">
    <property type="entry name" value="Mannose-Binding Protein A, subunit A"/>
    <property type="match status" value="1"/>
</dbReference>
<evidence type="ECO:0000256" key="5">
    <source>
        <dbReference type="ARBA" id="ARBA00022475"/>
    </source>
</evidence>
<dbReference type="PANTHER" id="PTHR10225">
    <property type="entry name" value="HYALURONAN RECEPTOR"/>
    <property type="match status" value="1"/>
</dbReference>
<evidence type="ECO:0000256" key="7">
    <source>
        <dbReference type="ARBA" id="ARBA00022553"/>
    </source>
</evidence>
<evidence type="ECO:0000313" key="30">
    <source>
        <dbReference type="Ensembl" id="ENSOCUP00000027752.1"/>
    </source>
</evidence>
<feature type="compositionally biased region" description="Polar residues" evidence="26">
    <location>
        <begin position="426"/>
        <end position="441"/>
    </location>
</feature>
<evidence type="ECO:0000256" key="26">
    <source>
        <dbReference type="SAM" id="MobiDB-lite"/>
    </source>
</evidence>
<dbReference type="GO" id="GO:0016323">
    <property type="term" value="C:basolateral plasma membrane"/>
    <property type="evidence" value="ECO:0007669"/>
    <property type="project" value="TreeGrafter"/>
</dbReference>
<dbReference type="Pfam" id="PF00193">
    <property type="entry name" value="Xlink"/>
    <property type="match status" value="1"/>
</dbReference>
<dbReference type="GO" id="GO:0009653">
    <property type="term" value="P:anatomical structure morphogenesis"/>
    <property type="evidence" value="ECO:0007669"/>
    <property type="project" value="UniProtKB-ARBA"/>
</dbReference>
<name>A0A5F9C1V0_RABIT</name>
<feature type="signal peptide" evidence="28">
    <location>
        <begin position="1"/>
        <end position="20"/>
    </location>
</feature>
<evidence type="ECO:0000256" key="19">
    <source>
        <dbReference type="ARBA" id="ARBA00029928"/>
    </source>
</evidence>
<feature type="compositionally biased region" description="Polar residues" evidence="26">
    <location>
        <begin position="454"/>
        <end position="468"/>
    </location>
</feature>
<evidence type="ECO:0000256" key="4">
    <source>
        <dbReference type="ARBA" id="ARBA00020474"/>
    </source>
</evidence>
<comment type="subcellular location">
    <subcellularLocation>
        <location evidence="2">Cell membrane</location>
        <topology evidence="2">Single-pass type I membrane protein</topology>
    </subcellularLocation>
    <subcellularLocation>
        <location evidence="1">Cell projection</location>
        <location evidence="1">Microvillus</location>
    </subcellularLocation>
    <subcellularLocation>
        <location evidence="3">Secreted</location>
    </subcellularLocation>
</comment>
<keyword evidence="8 27" id="KW-0812">Transmembrane</keyword>
<keyword evidence="6" id="KW-0964">Secreted</keyword>
<dbReference type="Ensembl" id="ENSOCUT00000048396.1">
    <property type="protein sequence ID" value="ENSOCUP00000027752.1"/>
    <property type="gene ID" value="ENSOCUG00000000715.4"/>
</dbReference>
<evidence type="ECO:0000256" key="24">
    <source>
        <dbReference type="ARBA" id="ARBA00033395"/>
    </source>
</evidence>
<sequence length="696" mass="76244">MDKFWWRAAWGLCLVQLSLAQIDLNITCRYAGVFHVEKNGRYSISRTEAADLCKAFNSSLPTMAQMQKALDQGFETCRYGFIEGHVVIPRIHPNSICAANNTGVYILTSNTSQYDTYCFNASAPLKEDCTAVTDLPKAFDGPITITIVNRDGTRYSKKGEYRTNPEDINPSNSTDDDVSSGSPGERSTFGDYTIFHTHLPTTNPTSDDDIPSDSTPTTSTDSNTNSAGWEPNEENEDERDKHFSFPGSGIDDDEDFISSTILITPRISDHTKQNRDWTQWSPSHLNPEVLLQTTTRMTDVERSGSSTQGRSLTQEPEPPLIHPGHHDEEETQHSTSTSWVTLNSTTEETATQKEQWFGNRWHGGNLQIPGEYSHSIAGPSAASAHNSHPSPKTTTESQWDSSWTDFFDPVSHPMGQDHPAERSMDMDSSLSTMPQPTSDPNTGLVEDLDRTGPLSMTTQQSPLQSFSTLHGGLEEDKDHPTTSLTSRNRTHGRGGRRGENLPADSTTSLQGYTPHYPETKENRTLIPVTPTRTGAFGMTEVAVVGDSNPDVDRSLPGDRGSSIDPSKRSHTTHGSESAGHSSGSQDGGVNTTSGPIRKPQIPEWLIILASLLALALILAVCIAVNSRRRCGQKKKLVINNGNGAVEDRKPSGLNGEASKSQEMVHLVNKESSETPDQCMTADETRNLQNVDMKIGV</sequence>
<dbReference type="CDD" id="cd03516">
    <property type="entry name" value="Link_domain_CD44_like"/>
    <property type="match status" value="1"/>
</dbReference>
<dbReference type="InterPro" id="IPR016187">
    <property type="entry name" value="CTDL_fold"/>
</dbReference>
<keyword evidence="17" id="KW-0966">Cell projection</keyword>
<dbReference type="PROSITE" id="PS50963">
    <property type="entry name" value="LINK_2"/>
    <property type="match status" value="1"/>
</dbReference>
<dbReference type="PRINTS" id="PR01265">
    <property type="entry name" value="LINKMODULE"/>
</dbReference>
<dbReference type="EMBL" id="AAGW02037620">
    <property type="status" value="NOT_ANNOTATED_CDS"/>
    <property type="molecule type" value="Genomic_DNA"/>
</dbReference>
<feature type="compositionally biased region" description="Low complexity" evidence="26">
    <location>
        <begin position="572"/>
        <end position="584"/>
    </location>
</feature>
<feature type="domain" description="Link" evidence="29">
    <location>
        <begin position="32"/>
        <end position="120"/>
    </location>
</feature>
<feature type="compositionally biased region" description="Basic and acidic residues" evidence="26">
    <location>
        <begin position="156"/>
        <end position="165"/>
    </location>
</feature>
<evidence type="ECO:0000256" key="10">
    <source>
        <dbReference type="ARBA" id="ARBA00022889"/>
    </source>
</evidence>
<evidence type="ECO:0000256" key="16">
    <source>
        <dbReference type="ARBA" id="ARBA00023180"/>
    </source>
</evidence>
<dbReference type="GO" id="GO:0006954">
    <property type="term" value="P:inflammatory response"/>
    <property type="evidence" value="ECO:0007669"/>
    <property type="project" value="TreeGrafter"/>
</dbReference>
<evidence type="ECO:0000256" key="20">
    <source>
        <dbReference type="ARBA" id="ARBA00031179"/>
    </source>
</evidence>
<accession>A0A5F9C1V0</accession>
<keyword evidence="14" id="KW-1015">Disulfide bond</keyword>
<reference evidence="30" key="3">
    <citation type="submission" date="2025-09" db="UniProtKB">
        <authorList>
            <consortium name="Ensembl"/>
        </authorList>
    </citation>
    <scope>IDENTIFICATION</scope>
    <source>
        <strain evidence="30">Thorbecke</strain>
    </source>
</reference>
<gene>
    <name evidence="30" type="primary">CD44</name>
</gene>
<keyword evidence="9 28" id="KW-0732">Signal</keyword>
<feature type="compositionally biased region" description="Low complexity" evidence="26">
    <location>
        <begin position="377"/>
        <end position="391"/>
    </location>
</feature>
<feature type="region of interest" description="Disordered" evidence="26">
    <location>
        <begin position="156"/>
        <end position="253"/>
    </location>
</feature>
<dbReference type="SMART" id="SM00445">
    <property type="entry name" value="LINK"/>
    <property type="match status" value="1"/>
</dbReference>
<evidence type="ECO:0000256" key="3">
    <source>
        <dbReference type="ARBA" id="ARBA00004613"/>
    </source>
</evidence>
<dbReference type="GeneTree" id="ENSGT00530000063822"/>
<dbReference type="SUPFAM" id="SSF56436">
    <property type="entry name" value="C-type lectin-like"/>
    <property type="match status" value="1"/>
</dbReference>
<evidence type="ECO:0000313" key="31">
    <source>
        <dbReference type="Proteomes" id="UP000001811"/>
    </source>
</evidence>
<protein>
    <recommendedName>
        <fullName evidence="4">CD44 antigen</fullName>
    </recommendedName>
    <alternativeName>
        <fullName evidence="24">Extracellular matrix receptor III</fullName>
    </alternativeName>
    <alternativeName>
        <fullName evidence="22">GP90 lymphocyte homing/adhesion receptor</fullName>
    </alternativeName>
    <alternativeName>
        <fullName evidence="21">HUTCH-I</fullName>
    </alternativeName>
    <alternativeName>
        <fullName evidence="23">Hermes antigen</fullName>
    </alternativeName>
    <alternativeName>
        <fullName evidence="20">Hyaluronate receptor</fullName>
    </alternativeName>
    <alternativeName>
        <fullName evidence="18">Phagocytic glycoprotein 1</fullName>
    </alternativeName>
    <alternativeName>
        <fullName evidence="19">Phagocytic glycoprotein I</fullName>
    </alternativeName>
</protein>
<keyword evidence="10" id="KW-0130">Cell adhesion</keyword>
<keyword evidence="12 27" id="KW-1133">Transmembrane helix</keyword>
<dbReference type="InterPro" id="IPR043210">
    <property type="entry name" value="CD44_antigen-like"/>
</dbReference>
<keyword evidence="7" id="KW-0597">Phosphoprotein</keyword>
<dbReference type="InterPro" id="IPR016186">
    <property type="entry name" value="C-type_lectin-like/link_sf"/>
</dbReference>
<dbReference type="InterPro" id="IPR000538">
    <property type="entry name" value="Link_dom"/>
</dbReference>
<dbReference type="GO" id="GO:0004896">
    <property type="term" value="F:cytokine receptor activity"/>
    <property type="evidence" value="ECO:0007669"/>
    <property type="project" value="TreeGrafter"/>
</dbReference>
<dbReference type="EMBL" id="AAGW02037617">
    <property type="status" value="NOT_ANNOTATED_CDS"/>
    <property type="molecule type" value="Genomic_DNA"/>
</dbReference>
<feature type="compositionally biased region" description="Polar residues" evidence="26">
    <location>
        <begin position="392"/>
        <end position="404"/>
    </location>
</feature>
<evidence type="ECO:0000256" key="13">
    <source>
        <dbReference type="ARBA" id="ARBA00023136"/>
    </source>
</evidence>
<evidence type="ECO:0000259" key="29">
    <source>
        <dbReference type="PROSITE" id="PS50963"/>
    </source>
</evidence>
<evidence type="ECO:0000256" key="15">
    <source>
        <dbReference type="ARBA" id="ARBA00023170"/>
    </source>
</evidence>
<keyword evidence="13 27" id="KW-0472">Membrane</keyword>
<feature type="compositionally biased region" description="Polar residues" evidence="26">
    <location>
        <begin position="298"/>
        <end position="314"/>
    </location>
</feature>
<evidence type="ECO:0000256" key="27">
    <source>
        <dbReference type="SAM" id="Phobius"/>
    </source>
</evidence>
<comment type="caution">
    <text evidence="25">Lacks conserved residue(s) required for the propagation of feature annotation.</text>
</comment>
<dbReference type="EMBL" id="AAGW02037616">
    <property type="status" value="NOT_ANNOTATED_CDS"/>
    <property type="molecule type" value="Genomic_DNA"/>
</dbReference>
<reference evidence="30" key="2">
    <citation type="submission" date="2025-08" db="UniProtKB">
        <authorList>
            <consortium name="Ensembl"/>
        </authorList>
    </citation>
    <scope>IDENTIFICATION</scope>
    <source>
        <strain evidence="30">Thorbecke</strain>
    </source>
</reference>
<keyword evidence="5" id="KW-1003">Cell membrane</keyword>
<dbReference type="GO" id="GO:2000106">
    <property type="term" value="P:regulation of leukocyte apoptotic process"/>
    <property type="evidence" value="ECO:0007669"/>
    <property type="project" value="UniProtKB-ARBA"/>
</dbReference>
<keyword evidence="15" id="KW-0675">Receptor</keyword>
<evidence type="ECO:0000256" key="23">
    <source>
        <dbReference type="ARBA" id="ARBA00032917"/>
    </source>
</evidence>
<dbReference type="AlphaFoldDB" id="A0A5F9C1V0"/>